<dbReference type="InterPro" id="IPR052953">
    <property type="entry name" value="Ser-rich/MCO-related"/>
</dbReference>
<evidence type="ECO:0000313" key="2">
    <source>
        <dbReference type="EMBL" id="KAJ3842059.1"/>
    </source>
</evidence>
<evidence type="ECO:0000313" key="3">
    <source>
        <dbReference type="Proteomes" id="UP001163846"/>
    </source>
</evidence>
<feature type="chain" id="PRO_5041236732" description="Blue (type 1) copper domain-containing protein" evidence="1">
    <location>
        <begin position="19"/>
        <end position="237"/>
    </location>
</feature>
<dbReference type="CDD" id="cd00920">
    <property type="entry name" value="Cupredoxin"/>
    <property type="match status" value="1"/>
</dbReference>
<gene>
    <name evidence="2" type="ORF">F5878DRAFT_608654</name>
</gene>
<accession>A0AA38PFR0</accession>
<dbReference type="EMBL" id="MU806018">
    <property type="protein sequence ID" value="KAJ3842059.1"/>
    <property type="molecule type" value="Genomic_DNA"/>
</dbReference>
<dbReference type="PANTHER" id="PTHR34883">
    <property type="entry name" value="SERINE-RICH PROTEIN, PUTATIVE-RELATED-RELATED"/>
    <property type="match status" value="1"/>
</dbReference>
<keyword evidence="1" id="KW-0732">Signal</keyword>
<proteinExistence type="predicted"/>
<reference evidence="2" key="1">
    <citation type="submission" date="2022-08" db="EMBL/GenBank/DDBJ databases">
        <authorList>
            <consortium name="DOE Joint Genome Institute"/>
            <person name="Min B."/>
            <person name="Riley R."/>
            <person name="Sierra-Patev S."/>
            <person name="Naranjo-Ortiz M."/>
            <person name="Looney B."/>
            <person name="Konkel Z."/>
            <person name="Slot J.C."/>
            <person name="Sakamoto Y."/>
            <person name="Steenwyk J.L."/>
            <person name="Rokas A."/>
            <person name="Carro J."/>
            <person name="Camarero S."/>
            <person name="Ferreira P."/>
            <person name="Molpeceres G."/>
            <person name="Ruiz-Duenas F.J."/>
            <person name="Serrano A."/>
            <person name="Henrissat B."/>
            <person name="Drula E."/>
            <person name="Hughes K.W."/>
            <person name="Mata J.L."/>
            <person name="Ishikawa N.K."/>
            <person name="Vargas-Isla R."/>
            <person name="Ushijima S."/>
            <person name="Smith C.A."/>
            <person name="Ahrendt S."/>
            <person name="Andreopoulos W."/>
            <person name="He G."/>
            <person name="Labutti K."/>
            <person name="Lipzen A."/>
            <person name="Ng V."/>
            <person name="Sandor L."/>
            <person name="Barry K."/>
            <person name="Martinez A.T."/>
            <person name="Xiao Y."/>
            <person name="Gibbons J.G."/>
            <person name="Terashima K."/>
            <person name="Hibbett D.S."/>
            <person name="Grigoriev I.V."/>
        </authorList>
    </citation>
    <scope>NUCLEOTIDE SEQUENCE</scope>
    <source>
        <strain evidence="2">TFB9207</strain>
    </source>
</reference>
<sequence>MIFTTLVYVLVVPALVSAQIYGPPPGSGTTTTAAPASAPSAPADTQGHMNIDVAFNGNFVFHPANISAPVGTLVTFWFPGGDIPHSVTQSSFAQPCTYLTANSSAGTGNGFDSGLTNAVQFTINITDDQRAIWFHCKQILHCGMGMVGSINAPTNGSLTFDAFQAAAMQIGSNEVTQTSGGPVTGGVHGIATATPAATGTSGASSGSSASSNTSSAIINVASMSTVILGLAVGILLA</sequence>
<evidence type="ECO:0008006" key="4">
    <source>
        <dbReference type="Google" id="ProtNLM"/>
    </source>
</evidence>
<dbReference type="PANTHER" id="PTHR34883:SF15">
    <property type="entry name" value="EXTRACELLULAR SERINE-RICH PROTEIN"/>
    <property type="match status" value="1"/>
</dbReference>
<dbReference type="InterPro" id="IPR008972">
    <property type="entry name" value="Cupredoxin"/>
</dbReference>
<name>A0AA38PFR0_9AGAR</name>
<dbReference type="AlphaFoldDB" id="A0AA38PFR0"/>
<organism evidence="2 3">
    <name type="scientific">Lentinula raphanica</name>
    <dbReference type="NCBI Taxonomy" id="153919"/>
    <lineage>
        <taxon>Eukaryota</taxon>
        <taxon>Fungi</taxon>
        <taxon>Dikarya</taxon>
        <taxon>Basidiomycota</taxon>
        <taxon>Agaricomycotina</taxon>
        <taxon>Agaricomycetes</taxon>
        <taxon>Agaricomycetidae</taxon>
        <taxon>Agaricales</taxon>
        <taxon>Marasmiineae</taxon>
        <taxon>Omphalotaceae</taxon>
        <taxon>Lentinula</taxon>
    </lineage>
</organism>
<evidence type="ECO:0000256" key="1">
    <source>
        <dbReference type="SAM" id="SignalP"/>
    </source>
</evidence>
<keyword evidence="3" id="KW-1185">Reference proteome</keyword>
<feature type="signal peptide" evidence="1">
    <location>
        <begin position="1"/>
        <end position="18"/>
    </location>
</feature>
<dbReference type="Proteomes" id="UP001163846">
    <property type="component" value="Unassembled WGS sequence"/>
</dbReference>
<protein>
    <recommendedName>
        <fullName evidence="4">Blue (type 1) copper domain-containing protein</fullName>
    </recommendedName>
</protein>
<comment type="caution">
    <text evidence="2">The sequence shown here is derived from an EMBL/GenBank/DDBJ whole genome shotgun (WGS) entry which is preliminary data.</text>
</comment>
<dbReference type="Gene3D" id="2.60.40.420">
    <property type="entry name" value="Cupredoxins - blue copper proteins"/>
    <property type="match status" value="1"/>
</dbReference>
<dbReference type="SUPFAM" id="SSF49503">
    <property type="entry name" value="Cupredoxins"/>
    <property type="match status" value="1"/>
</dbReference>